<evidence type="ECO:0000313" key="8">
    <source>
        <dbReference type="Proteomes" id="UP000053558"/>
    </source>
</evidence>
<gene>
    <name evidence="7" type="ORF">CONPUDRAFT_56293</name>
</gene>
<feature type="region of interest" description="Disordered" evidence="3">
    <location>
        <begin position="268"/>
        <end position="298"/>
    </location>
</feature>
<accession>A0A5M3MRK2</accession>
<evidence type="ECO:0000259" key="6">
    <source>
        <dbReference type="Pfam" id="PF23726"/>
    </source>
</evidence>
<keyword evidence="2" id="KW-0539">Nucleus</keyword>
<feature type="compositionally biased region" description="Basic residues" evidence="3">
    <location>
        <begin position="1174"/>
        <end position="1183"/>
    </location>
</feature>
<dbReference type="Pfam" id="PF23726">
    <property type="entry name" value="Beta-prop_RSE1_2nd"/>
    <property type="match status" value="1"/>
</dbReference>
<dbReference type="KEGG" id="cput:CONPUDRAFT_56293"/>
<feature type="region of interest" description="Disordered" evidence="3">
    <location>
        <begin position="1169"/>
        <end position="1188"/>
    </location>
</feature>
<evidence type="ECO:0000313" key="7">
    <source>
        <dbReference type="EMBL" id="EIW81285.1"/>
    </source>
</evidence>
<dbReference type="PANTHER" id="PTHR10644">
    <property type="entry name" value="DNA REPAIR/RNA PROCESSING CPSF FAMILY"/>
    <property type="match status" value="1"/>
</dbReference>
<feature type="compositionally biased region" description="Basic residues" evidence="3">
    <location>
        <begin position="269"/>
        <end position="282"/>
    </location>
</feature>
<evidence type="ECO:0000256" key="1">
    <source>
        <dbReference type="ARBA" id="ARBA00004123"/>
    </source>
</evidence>
<evidence type="ECO:0000256" key="2">
    <source>
        <dbReference type="ARBA" id="ARBA00023242"/>
    </source>
</evidence>
<dbReference type="PROSITE" id="PS51257">
    <property type="entry name" value="PROKAR_LIPOPROTEIN"/>
    <property type="match status" value="1"/>
</dbReference>
<keyword evidence="8" id="KW-1185">Reference proteome</keyword>
<proteinExistence type="predicted"/>
<dbReference type="RefSeq" id="XP_007768254.1">
    <property type="nucleotide sequence ID" value="XM_007770064.1"/>
</dbReference>
<dbReference type="OrthoDB" id="433457at2759"/>
<evidence type="ECO:0000259" key="5">
    <source>
        <dbReference type="Pfam" id="PF10433"/>
    </source>
</evidence>
<dbReference type="Proteomes" id="UP000053558">
    <property type="component" value="Unassembled WGS sequence"/>
</dbReference>
<dbReference type="AlphaFoldDB" id="A0A5M3MRK2"/>
<dbReference type="InterPro" id="IPR015943">
    <property type="entry name" value="WD40/YVTN_repeat-like_dom_sf"/>
</dbReference>
<organism evidence="7 8">
    <name type="scientific">Coniophora puteana (strain RWD-64-598)</name>
    <name type="common">Brown rot fungus</name>
    <dbReference type="NCBI Taxonomy" id="741705"/>
    <lineage>
        <taxon>Eukaryota</taxon>
        <taxon>Fungi</taxon>
        <taxon>Dikarya</taxon>
        <taxon>Basidiomycota</taxon>
        <taxon>Agaricomycotina</taxon>
        <taxon>Agaricomycetes</taxon>
        <taxon>Agaricomycetidae</taxon>
        <taxon>Boletales</taxon>
        <taxon>Coniophorineae</taxon>
        <taxon>Coniophoraceae</taxon>
        <taxon>Coniophora</taxon>
    </lineage>
</organism>
<comment type="caution">
    <text evidence="7">The sequence shown here is derived from an EMBL/GenBank/DDBJ whole genome shotgun (WGS) entry which is preliminary data.</text>
</comment>
<dbReference type="Pfam" id="PF03178">
    <property type="entry name" value="CPSF_A"/>
    <property type="match status" value="1"/>
</dbReference>
<evidence type="ECO:0000259" key="4">
    <source>
        <dbReference type="Pfam" id="PF03178"/>
    </source>
</evidence>
<dbReference type="SUPFAM" id="SSF50978">
    <property type="entry name" value="WD40 repeat-like"/>
    <property type="match status" value="1"/>
</dbReference>
<comment type="subcellular location">
    <subcellularLocation>
        <location evidence="1">Nucleus</location>
    </subcellularLocation>
</comment>
<dbReference type="InterPro" id="IPR058543">
    <property type="entry name" value="Beta-prop_RSE1/DDB1/CPSF1_2nd"/>
</dbReference>
<dbReference type="Gene3D" id="2.130.10.10">
    <property type="entry name" value="YVTN repeat-like/Quinoprotein amine dehydrogenase"/>
    <property type="match status" value="3"/>
</dbReference>
<feature type="domain" description="RSE1/DDB1/CPSF1 C-terminal" evidence="4">
    <location>
        <begin position="884"/>
        <end position="1205"/>
    </location>
</feature>
<dbReference type="GO" id="GO:0003676">
    <property type="term" value="F:nucleic acid binding"/>
    <property type="evidence" value="ECO:0007669"/>
    <property type="project" value="InterPro"/>
</dbReference>
<feature type="domain" description="RSE1/DDB1/CPSF1 first beta-propeller" evidence="5">
    <location>
        <begin position="15"/>
        <end position="388"/>
    </location>
</feature>
<feature type="domain" description="RSE1/DDB1/CPSF1 second beta-propeller" evidence="6">
    <location>
        <begin position="485"/>
        <end position="832"/>
    </location>
</feature>
<dbReference type="InterPro" id="IPR050358">
    <property type="entry name" value="RSE1/DDB1/CFT1"/>
</dbReference>
<dbReference type="InterPro" id="IPR036322">
    <property type="entry name" value="WD40_repeat_dom_sf"/>
</dbReference>
<dbReference type="InterPro" id="IPR004871">
    <property type="entry name" value="RSE1/DDB1/CPSF1_C"/>
</dbReference>
<dbReference type="EMBL" id="JH711578">
    <property type="protein sequence ID" value="EIW81285.1"/>
    <property type="molecule type" value="Genomic_DNA"/>
</dbReference>
<reference evidence="8" key="1">
    <citation type="journal article" date="2012" name="Science">
        <title>The Paleozoic origin of enzymatic lignin decomposition reconstructed from 31 fungal genomes.</title>
        <authorList>
            <person name="Floudas D."/>
            <person name="Binder M."/>
            <person name="Riley R."/>
            <person name="Barry K."/>
            <person name="Blanchette R.A."/>
            <person name="Henrissat B."/>
            <person name="Martinez A.T."/>
            <person name="Otillar R."/>
            <person name="Spatafora J.W."/>
            <person name="Yadav J.S."/>
            <person name="Aerts A."/>
            <person name="Benoit I."/>
            <person name="Boyd A."/>
            <person name="Carlson A."/>
            <person name="Copeland A."/>
            <person name="Coutinho P.M."/>
            <person name="de Vries R.P."/>
            <person name="Ferreira P."/>
            <person name="Findley K."/>
            <person name="Foster B."/>
            <person name="Gaskell J."/>
            <person name="Glotzer D."/>
            <person name="Gorecki P."/>
            <person name="Heitman J."/>
            <person name="Hesse C."/>
            <person name="Hori C."/>
            <person name="Igarashi K."/>
            <person name="Jurgens J.A."/>
            <person name="Kallen N."/>
            <person name="Kersten P."/>
            <person name="Kohler A."/>
            <person name="Kuees U."/>
            <person name="Kumar T.K.A."/>
            <person name="Kuo A."/>
            <person name="LaButti K."/>
            <person name="Larrondo L.F."/>
            <person name="Lindquist E."/>
            <person name="Ling A."/>
            <person name="Lombard V."/>
            <person name="Lucas S."/>
            <person name="Lundell T."/>
            <person name="Martin R."/>
            <person name="McLaughlin D.J."/>
            <person name="Morgenstern I."/>
            <person name="Morin E."/>
            <person name="Murat C."/>
            <person name="Nagy L.G."/>
            <person name="Nolan M."/>
            <person name="Ohm R.A."/>
            <person name="Patyshakuliyeva A."/>
            <person name="Rokas A."/>
            <person name="Ruiz-Duenas F.J."/>
            <person name="Sabat G."/>
            <person name="Salamov A."/>
            <person name="Samejima M."/>
            <person name="Schmutz J."/>
            <person name="Slot J.C."/>
            <person name="St John F."/>
            <person name="Stenlid J."/>
            <person name="Sun H."/>
            <person name="Sun S."/>
            <person name="Syed K."/>
            <person name="Tsang A."/>
            <person name="Wiebenga A."/>
            <person name="Young D."/>
            <person name="Pisabarro A."/>
            <person name="Eastwood D.C."/>
            <person name="Martin F."/>
            <person name="Cullen D."/>
            <person name="Grigoriev I.V."/>
            <person name="Hibbett D.S."/>
        </authorList>
    </citation>
    <scope>NUCLEOTIDE SEQUENCE [LARGE SCALE GENOMIC DNA]</scope>
    <source>
        <strain evidence="8">RWD-64-598 SS2</strain>
    </source>
</reference>
<feature type="compositionally biased region" description="Basic and acidic residues" evidence="3">
    <location>
        <begin position="283"/>
        <end position="297"/>
    </location>
</feature>
<evidence type="ECO:0008006" key="9">
    <source>
        <dbReference type="Google" id="ProtNLM"/>
    </source>
</evidence>
<sequence>MKVVTTFHPSSSVLASCKWQLLDDARSEFLVIAKLNQLDIYSLQPEGLKYEDGLEIWGRVRAVRVVPIKKSTEMHLLVLTDHPEPELVFITYTTHTSRKNELRITKKLSLAERTGRIAEFFVDLLVDPTGQLAIVSTYAGKLKVVQLDDGEYDSDFDVSTTELNLLSLATILPSPDDLTVALLHVDYQQRLQLLTRDLSLKELQLSPLPSAVLPSVPLAAKHFSVDEEVPKLIHVPISEKDEESFAGGVLVIGGSKIFLYDLAPAEKQRKQKEKQRRTQKKKASADSDEVMKDEGKEKKKKARASVEWPWAEVSAWCQVDDVGRRFLLGDKFGRLVMLCVDISSNSSLTLIALGETSPATTLTYLSNQVVYLGSHYGDSQLLQISPSRLSDSDTPTLPVPGDIHTVTHIPHSSPGSDYDRRHRGFIVNGRGSHLTEVDRFQNIAPIYDAALVDPDNSGQYEVVTCSGGQNTGSIRLVRSGADFQEAAAIGGIPNITNIWPVRSLYSDPIHTHIVASTPQETYVFRIDNKHTVSHVADSGFVTGKKRTLVVQNLQKKVPKEAGQGLTYMDSSLVLQVTSDELVLLNLDKGLGEFTRVGDGVCKMGQLAGGKPGWIDREIVAASANASQVVLGLSFGRLAVVNFADNKFKLVGYRDFTNPSGGIAEISAVSCTPADQSKSFSPMAAVAFWQTHRVEIISLGSPFPTLCASVSLPSLPRSLLMHRFAGESANAPPHLLVGRADGVVATFVLKDKALVEQKQIPVGNLPVTFHTCKAKGRTAVFACGSRTSVLFWEKDRLRHSPLILKEVAAAASLHTHDYRSSLVLATSEGLVIGDVQNLEKLHIRSIHTGLDNPRRISHSPVHKALAVGCVRHTPVRVGEPEISRGSVQLYNDTTLDKLGQVVLDHDEEPMAIKALSVRVAEEAKDCFVVGTVIIDSLENESSSGRLLLVEPDYSRGESFVAVSASEKVKGCVYAVAAVDGLVVAAVNSAVVIYSIEADDHTRALSFVKKVEWNHNYVVANLVSRGNLLLVGDAISSVTLLQYERGALQNVARDYSPLWPTSVEMLDERNVIGADNDCNLFMFTLQDGAERKVLERNGHYYFGDMVNKFIPGEIYRALSSFEASDIEVEPKQLFFTTTGSIGVVIDMSDELSLHMSSLQRNLSTYFAAQPGGASHTKYRAPKNARGRSDADNSSFGFLDGDLLERFLLFGDDEEAVRKVLEGSTEAEQLSIAPERIIKVLERLQSMH</sequence>
<dbReference type="GeneID" id="19207781"/>
<dbReference type="GO" id="GO:0005634">
    <property type="term" value="C:nucleus"/>
    <property type="evidence" value="ECO:0007669"/>
    <property type="project" value="UniProtKB-SubCell"/>
</dbReference>
<dbReference type="InterPro" id="IPR018846">
    <property type="entry name" value="Beta-prop_RSE1/DDB1/CPSF1_1st"/>
</dbReference>
<dbReference type="Pfam" id="PF10433">
    <property type="entry name" value="Beta-prop_RSE1_1st"/>
    <property type="match status" value="1"/>
</dbReference>
<evidence type="ECO:0000256" key="3">
    <source>
        <dbReference type="SAM" id="MobiDB-lite"/>
    </source>
</evidence>
<dbReference type="Gene3D" id="1.10.150.910">
    <property type="match status" value="1"/>
</dbReference>
<protein>
    <recommendedName>
        <fullName evidence="9">DNA damage-binding protein 1</fullName>
    </recommendedName>
</protein>
<dbReference type="OMA" id="ITTRIDI"/>
<name>A0A5M3MRK2_CONPW</name>